<proteinExistence type="predicted"/>
<dbReference type="InterPro" id="IPR046521">
    <property type="entry name" value="DUF6698"/>
</dbReference>
<sequence length="457" mass="51356">MPTATQIKAAFSHLPEAERSIVNRIYAALGHPHRGADGKRARKAQPQPQPDNDADQDDDEEEEQRPRKRRKGNDNGSSKYDPRRDAYSLLVDSGQFFVLAVHAYDTIHNSLENGAAQRWCPTAVVVPPNAKDQANHARYISNFAVWFEHISGFNPSYDFEGPLKFLYLYEQDVWNELLEKMGSAASTVREQNTNRLKKAPELLVPPTHPDGSIHPRIRGEEKSHRGVNHPLTRNYLLSPADLKHFPEMKFDASDKECVAFNAHIFTLTVSSLVLSDEAKDIVAKLVAGTKRFTNAEYFAALYKDPAAVRKTNDGLFLSFLVIRVLRHVWTGPSTAEKGLANKTAIPAQCSSRRHRCFKFTPRMVAYAVCQVRTMLHAGDWGKKDGKYSYQTLFNGVVKLLSSEAEGIEAWAQQTLEALNETSTRSLTYFSITCTAITIDQLDSFTLSFSLLNKRILA</sequence>
<dbReference type="Proteomes" id="UP000815677">
    <property type="component" value="Unassembled WGS sequence"/>
</dbReference>
<gene>
    <name evidence="2" type="ORF">MCHLO_13307</name>
</gene>
<protein>
    <submittedName>
        <fullName evidence="2">Uncharacterized protein</fullName>
    </submittedName>
</protein>
<organism evidence="2 3">
    <name type="scientific">Mycena chlorophos</name>
    <name type="common">Agaric fungus</name>
    <name type="synonym">Agaricus chlorophos</name>
    <dbReference type="NCBI Taxonomy" id="658473"/>
    <lineage>
        <taxon>Eukaryota</taxon>
        <taxon>Fungi</taxon>
        <taxon>Dikarya</taxon>
        <taxon>Basidiomycota</taxon>
        <taxon>Agaricomycotina</taxon>
        <taxon>Agaricomycetes</taxon>
        <taxon>Agaricomycetidae</taxon>
        <taxon>Agaricales</taxon>
        <taxon>Marasmiineae</taxon>
        <taxon>Mycenaceae</taxon>
        <taxon>Mycena</taxon>
    </lineage>
</organism>
<reference evidence="2" key="1">
    <citation type="submission" date="2014-09" db="EMBL/GenBank/DDBJ databases">
        <title>Genome sequence of the luminous mushroom Mycena chlorophos for searching fungal bioluminescence genes.</title>
        <authorList>
            <person name="Tanaka Y."/>
            <person name="Kasuga D."/>
            <person name="Oba Y."/>
            <person name="Hase S."/>
            <person name="Sato K."/>
            <person name="Oba Y."/>
            <person name="Sakakibara Y."/>
        </authorList>
    </citation>
    <scope>NUCLEOTIDE SEQUENCE</scope>
</reference>
<feature type="region of interest" description="Disordered" evidence="1">
    <location>
        <begin position="28"/>
        <end position="83"/>
    </location>
</feature>
<accession>A0ABQ0M063</accession>
<evidence type="ECO:0000313" key="2">
    <source>
        <dbReference type="EMBL" id="GAT56680.1"/>
    </source>
</evidence>
<dbReference type="Pfam" id="PF20414">
    <property type="entry name" value="DUF6698"/>
    <property type="match status" value="1"/>
</dbReference>
<dbReference type="EMBL" id="DF849320">
    <property type="protein sequence ID" value="GAT56680.1"/>
    <property type="molecule type" value="Genomic_DNA"/>
</dbReference>
<evidence type="ECO:0000256" key="1">
    <source>
        <dbReference type="SAM" id="MobiDB-lite"/>
    </source>
</evidence>
<keyword evidence="3" id="KW-1185">Reference proteome</keyword>
<evidence type="ECO:0000313" key="3">
    <source>
        <dbReference type="Proteomes" id="UP000815677"/>
    </source>
</evidence>
<name>A0ABQ0M063_MYCCL</name>
<feature type="compositionally biased region" description="Acidic residues" evidence="1">
    <location>
        <begin position="52"/>
        <end position="63"/>
    </location>
</feature>